<dbReference type="Gene3D" id="3.40.50.1240">
    <property type="entry name" value="Phosphoglycerate mutase-like"/>
    <property type="match status" value="1"/>
</dbReference>
<dbReference type="AlphaFoldDB" id="A0A8S3SM56"/>
<dbReference type="PANTHER" id="PTHR11567">
    <property type="entry name" value="ACID PHOSPHATASE-RELATED"/>
    <property type="match status" value="1"/>
</dbReference>
<gene>
    <name evidence="2" type="ORF">MEDL_33245</name>
</gene>
<dbReference type="PROSITE" id="PS00616">
    <property type="entry name" value="HIS_ACID_PHOSPHAT_1"/>
    <property type="match status" value="1"/>
</dbReference>
<protein>
    <submittedName>
        <fullName evidence="2">ACP6</fullName>
        <ecNumber evidence="2">3.1.3.2</ecNumber>
    </submittedName>
</protein>
<evidence type="ECO:0000256" key="1">
    <source>
        <dbReference type="ARBA" id="ARBA00005375"/>
    </source>
</evidence>
<dbReference type="InterPro" id="IPR029033">
    <property type="entry name" value="His_PPase_superfam"/>
</dbReference>
<keyword evidence="2" id="KW-0378">Hydrolase</keyword>
<organism evidence="2 3">
    <name type="scientific">Mytilus edulis</name>
    <name type="common">Blue mussel</name>
    <dbReference type="NCBI Taxonomy" id="6550"/>
    <lineage>
        <taxon>Eukaryota</taxon>
        <taxon>Metazoa</taxon>
        <taxon>Spiralia</taxon>
        <taxon>Lophotrochozoa</taxon>
        <taxon>Mollusca</taxon>
        <taxon>Bivalvia</taxon>
        <taxon>Autobranchia</taxon>
        <taxon>Pteriomorphia</taxon>
        <taxon>Mytilida</taxon>
        <taxon>Mytiloidea</taxon>
        <taxon>Mytilidae</taxon>
        <taxon>Mytilinae</taxon>
        <taxon>Mytilus</taxon>
    </lineage>
</organism>
<dbReference type="GO" id="GO:0003993">
    <property type="term" value="F:acid phosphatase activity"/>
    <property type="evidence" value="ECO:0007669"/>
    <property type="project" value="UniProtKB-EC"/>
</dbReference>
<dbReference type="Pfam" id="PF00328">
    <property type="entry name" value="His_Phos_2"/>
    <property type="match status" value="1"/>
</dbReference>
<comment type="caution">
    <text evidence="2">The sequence shown here is derived from an EMBL/GenBank/DDBJ whole genome shotgun (WGS) entry which is preliminary data.</text>
</comment>
<dbReference type="EMBL" id="CAJPWZ010001640">
    <property type="protein sequence ID" value="CAG2219730.1"/>
    <property type="molecule type" value="Genomic_DNA"/>
</dbReference>
<dbReference type="InterPro" id="IPR050645">
    <property type="entry name" value="Histidine_acid_phosphatase"/>
</dbReference>
<dbReference type="SUPFAM" id="SSF53254">
    <property type="entry name" value="Phosphoglycerate mutase-like"/>
    <property type="match status" value="1"/>
</dbReference>
<dbReference type="Proteomes" id="UP000683360">
    <property type="component" value="Unassembled WGS sequence"/>
</dbReference>
<dbReference type="OrthoDB" id="10257284at2759"/>
<dbReference type="PANTHER" id="PTHR11567:SF202">
    <property type="entry name" value="LYSOPHOSPHATIDIC ACID PHOSPHATASE TYPE 6"/>
    <property type="match status" value="1"/>
</dbReference>
<sequence length="459" mass="52339">MRALRYMKRFSLIGLSVCAGCSLKWMILDSRVLASVTEVNNDSSSETMRLKHVQILFRHGARTPLHLTPGIEQATYPANMLIRPAPHTMVNMEFFNKEGIELLPSVPSRYDLHYQKTKLKGGSTSGLLTTYGQDQMYLLGKRLRKEYIDNIQFLDSFDPNLVKLKTTHMKRTKESLRCVLAGFFGAENLNKNGPVRVESNDTRDEYLVPCPNICPVFRQINHSAMIHGSDIAEFNEDRTLLEETLGKKHFSKNRVRFIDCRDDLIARKTHGLPFPEHITPEIIDMVDKNATKLLFYAVCGQHEAERLVATRLSIGRLIQVFLDNIQDVLKGDNKAKMQMYSAHDSTVLPAMSVFGLDVTEWPPFGADLILELYEDNDKNHYVQVKYLGKPQIVRGCDKELCPLDKFLEEISPFAISEDEFQEVCHSNILEVIAKEMLEQEVGEIEDEESKERSDLAPGL</sequence>
<dbReference type="EC" id="3.1.3.2" evidence="2"/>
<evidence type="ECO:0000313" key="3">
    <source>
        <dbReference type="Proteomes" id="UP000683360"/>
    </source>
</evidence>
<evidence type="ECO:0000313" key="2">
    <source>
        <dbReference type="EMBL" id="CAG2219730.1"/>
    </source>
</evidence>
<comment type="similarity">
    <text evidence="1">Belongs to the histidine acid phosphatase family.</text>
</comment>
<dbReference type="CDD" id="cd07061">
    <property type="entry name" value="HP_HAP_like"/>
    <property type="match status" value="1"/>
</dbReference>
<dbReference type="InterPro" id="IPR033379">
    <property type="entry name" value="Acid_Pase_AS"/>
</dbReference>
<reference evidence="2" key="1">
    <citation type="submission" date="2021-03" db="EMBL/GenBank/DDBJ databases">
        <authorList>
            <person name="Bekaert M."/>
        </authorList>
    </citation>
    <scope>NUCLEOTIDE SEQUENCE</scope>
</reference>
<name>A0A8S3SM56_MYTED</name>
<keyword evidence="3" id="KW-1185">Reference proteome</keyword>
<dbReference type="InterPro" id="IPR000560">
    <property type="entry name" value="His_Pase_clade-2"/>
</dbReference>
<proteinExistence type="inferred from homology"/>
<accession>A0A8S3SM56</accession>